<dbReference type="InterPro" id="IPR051533">
    <property type="entry name" value="WaaL-like"/>
</dbReference>
<feature type="transmembrane region" description="Helical" evidence="1">
    <location>
        <begin position="103"/>
        <end position="124"/>
    </location>
</feature>
<feature type="transmembrane region" description="Helical" evidence="1">
    <location>
        <begin position="172"/>
        <end position="194"/>
    </location>
</feature>
<protein>
    <recommendedName>
        <fullName evidence="4">O-antigen ligase domain-containing protein</fullName>
    </recommendedName>
</protein>
<keyword evidence="1" id="KW-1133">Transmembrane helix</keyword>
<gene>
    <name evidence="2" type="ORF">SMC2_08290</name>
</gene>
<keyword evidence="1" id="KW-0812">Transmembrane</keyword>
<keyword evidence="3" id="KW-1185">Reference proteome</keyword>
<evidence type="ECO:0000256" key="1">
    <source>
        <dbReference type="SAM" id="Phobius"/>
    </source>
</evidence>
<reference evidence="2 3" key="1">
    <citation type="submission" date="2018-09" db="EMBL/GenBank/DDBJ databases">
        <title>Discovery and Ecogenomic Context for Candidatus Cryosericales, a Global Caldiserica Order Active in Thawing Permafrost.</title>
        <authorList>
            <person name="Martinez M.A."/>
            <person name="Woodcroft B.J."/>
            <person name="Ignacio Espinoza J.C."/>
            <person name="Zayed A."/>
            <person name="Singleton C.M."/>
            <person name="Boyd J."/>
            <person name="Li Y.-F."/>
            <person name="Purvine S."/>
            <person name="Maughan H."/>
            <person name="Hodgkins S.B."/>
            <person name="Anderson D."/>
            <person name="Sederholm M."/>
            <person name="Temperton B."/>
            <person name="Saleska S.R."/>
            <person name="Tyson G.W."/>
            <person name="Rich V.I."/>
        </authorList>
    </citation>
    <scope>NUCLEOTIDE SEQUENCE [LARGE SCALE GENOMIC DNA]</scope>
    <source>
        <strain evidence="2 3">SMC2</strain>
    </source>
</reference>
<name>A0ABX9MCA1_9BACT</name>
<sequence>MFSADAFESSSRSGTSELFDVLIHRVRGSSHAVTTDHRLRASGLFGLYVLAMYAVSISYADFAVLGNFKPISLTVVVYIPLMLLMMGRSAIDTLLRRSHSGANLYQIVGWSLLACMAVLHALWYPEVVRAGGEADFWSNAAMTLLLPLLMWLIGLSIGRVYENVRDVVSTRFMLWTVFLALAAPVLYGVVASMVRYGVVILLFKNYETGQSFNYLALGDTLAVWSLLLMGAYRRIPRTQLLVYVIASGLLFFSFSRASFYLFLAWGGIYLWLSAMRHRSVVGTVVGPVLSAVVLGAVLLVLSEHQATIGASPLLNRMISIVLSPGADSSVQSRAVLLGAGWAVLRQDWLLGRYMSEWWQTGLLGDYIHNWLSFLAAYGIVPFASFVALAVALARRARALLARGRGPLPLITLLFCLSAIILARSYVWPQIWFAMGFVVTYTCGTVGERKT</sequence>
<feature type="transmembrane region" description="Helical" evidence="1">
    <location>
        <begin position="136"/>
        <end position="160"/>
    </location>
</feature>
<feature type="transmembrane region" description="Helical" evidence="1">
    <location>
        <begin position="45"/>
        <end position="65"/>
    </location>
</feature>
<evidence type="ECO:0000313" key="2">
    <source>
        <dbReference type="EMBL" id="RIE11894.1"/>
    </source>
</evidence>
<proteinExistence type="predicted"/>
<feature type="transmembrane region" description="Helical" evidence="1">
    <location>
        <begin position="370"/>
        <end position="393"/>
    </location>
</feature>
<dbReference type="PANTHER" id="PTHR37422:SF13">
    <property type="entry name" value="LIPOPOLYSACCHARIDE BIOSYNTHESIS PROTEIN PA4999-RELATED"/>
    <property type="match status" value="1"/>
</dbReference>
<feature type="transmembrane region" description="Helical" evidence="1">
    <location>
        <begin position="405"/>
        <end position="422"/>
    </location>
</feature>
<feature type="transmembrane region" description="Helical" evidence="1">
    <location>
        <begin position="240"/>
        <end position="268"/>
    </location>
</feature>
<dbReference type="EMBL" id="QXIX01000058">
    <property type="protein sequence ID" value="RIE11894.1"/>
    <property type="molecule type" value="Genomic_DNA"/>
</dbReference>
<dbReference type="Proteomes" id="UP000265724">
    <property type="component" value="Unassembled WGS sequence"/>
</dbReference>
<accession>A0ABX9MCA1</accession>
<organism evidence="2 3">
    <name type="scientific">Candidatus Cryosericum hinesii</name>
    <dbReference type="NCBI Taxonomy" id="2290915"/>
    <lineage>
        <taxon>Bacteria</taxon>
        <taxon>Pseudomonadati</taxon>
        <taxon>Caldisericota/Cryosericota group</taxon>
        <taxon>Candidatus Cryosericota</taxon>
        <taxon>Candidatus Cryosericia</taxon>
        <taxon>Candidatus Cryosericales</taxon>
        <taxon>Candidatus Cryosericaceae</taxon>
        <taxon>Candidatus Cryosericum</taxon>
    </lineage>
</organism>
<feature type="transmembrane region" description="Helical" evidence="1">
    <location>
        <begin position="71"/>
        <end position="91"/>
    </location>
</feature>
<comment type="caution">
    <text evidence="2">The sequence shown here is derived from an EMBL/GenBank/DDBJ whole genome shotgun (WGS) entry which is preliminary data.</text>
</comment>
<evidence type="ECO:0008006" key="4">
    <source>
        <dbReference type="Google" id="ProtNLM"/>
    </source>
</evidence>
<evidence type="ECO:0000313" key="3">
    <source>
        <dbReference type="Proteomes" id="UP000265724"/>
    </source>
</evidence>
<feature type="transmembrane region" description="Helical" evidence="1">
    <location>
        <begin position="280"/>
        <end position="301"/>
    </location>
</feature>
<keyword evidence="1" id="KW-0472">Membrane</keyword>
<dbReference type="PANTHER" id="PTHR37422">
    <property type="entry name" value="TEICHURONIC ACID BIOSYNTHESIS PROTEIN TUAE"/>
    <property type="match status" value="1"/>
</dbReference>